<gene>
    <name evidence="2" type="ORF">LBRM2904_27.2130</name>
</gene>
<protein>
    <submittedName>
        <fullName evidence="2">Hypothetical_protein</fullName>
    </submittedName>
</protein>
<accession>A0A3P3ZAI4</accession>
<dbReference type="EMBL" id="LS997626">
    <property type="protein sequence ID" value="SYZ67145.1"/>
    <property type="molecule type" value="Genomic_DNA"/>
</dbReference>
<dbReference type="SUPFAM" id="SSF82171">
    <property type="entry name" value="DPP6 N-terminal domain-like"/>
    <property type="match status" value="1"/>
</dbReference>
<reference evidence="2 3" key="1">
    <citation type="submission" date="2018-09" db="EMBL/GenBank/DDBJ databases">
        <authorList>
            <person name="Peiro R."/>
            <person name="Begona"/>
            <person name="Cbmso G."/>
            <person name="Lopez M."/>
            <person name="Gonzalez S."/>
        </authorList>
    </citation>
    <scope>NUCLEOTIDE SEQUENCE [LARGE SCALE GENOMIC DNA]</scope>
</reference>
<evidence type="ECO:0000313" key="2">
    <source>
        <dbReference type="EMBL" id="SYZ67145.1"/>
    </source>
</evidence>
<evidence type="ECO:0000256" key="1">
    <source>
        <dbReference type="SAM" id="MobiDB-lite"/>
    </source>
</evidence>
<organism evidence="2 3">
    <name type="scientific">Leishmania braziliensis MHOM/BR/75/M2904</name>
    <dbReference type="NCBI Taxonomy" id="420245"/>
    <lineage>
        <taxon>Eukaryota</taxon>
        <taxon>Discoba</taxon>
        <taxon>Euglenozoa</taxon>
        <taxon>Kinetoplastea</taxon>
        <taxon>Metakinetoplastina</taxon>
        <taxon>Trypanosomatida</taxon>
        <taxon>Trypanosomatidae</taxon>
        <taxon>Leishmaniinae</taxon>
        <taxon>Leishmania</taxon>
        <taxon>Leishmania braziliensis species complex</taxon>
    </lineage>
</organism>
<sequence>MDSRRALVKRYVFGTNHDGKSCLHWLDDGSLVYPVGKTVVLQQPNSCTQRFLEAAYQSSAITAIAMSANKKFMAIAEGGPHPQVQIIDTVTRKRRKVLSVTDLDSNKYVALSFSSDGRHLVTQGGAPGWNLHYWNWERSQPLASVSVRQLYSANVQVQGSKLCGASGGNATRIDSDSTRREGDTQSLRAAASTVARSTLETSRTPPQVVTSIGICPLDPLLVTVAGIGFFRFYRYTEGLLQPQPSTGVPREQFESFSTHLWVTEHNVVVATHSGRLLLIQDGRYLSAIEMPSLSPSELRGTVSDPLLEGWLSPQRWMW</sequence>
<dbReference type="InterPro" id="IPR015943">
    <property type="entry name" value="WD40/YVTN_repeat-like_dom_sf"/>
</dbReference>
<proteinExistence type="predicted"/>
<dbReference type="InterPro" id="IPR052993">
    <property type="entry name" value="CFA-57"/>
</dbReference>
<dbReference type="AlphaFoldDB" id="A0A3P3ZAI4"/>
<dbReference type="PANTHER" id="PTHR32215">
    <property type="entry name" value="CILIA- AND FLAGELLA-ASSOCIATED PROTEIN 57"/>
    <property type="match status" value="1"/>
</dbReference>
<feature type="region of interest" description="Disordered" evidence="1">
    <location>
        <begin position="166"/>
        <end position="187"/>
    </location>
</feature>
<feature type="compositionally biased region" description="Basic and acidic residues" evidence="1">
    <location>
        <begin position="173"/>
        <end position="183"/>
    </location>
</feature>
<name>A0A3P3ZAI4_LEIBR</name>
<evidence type="ECO:0000313" key="3">
    <source>
        <dbReference type="Proteomes" id="UP000319462"/>
    </source>
</evidence>
<dbReference type="Proteomes" id="UP000319462">
    <property type="component" value="Chromosome 27"/>
</dbReference>
<dbReference type="Gene3D" id="2.130.10.10">
    <property type="entry name" value="YVTN repeat-like/Quinoprotein amine dehydrogenase"/>
    <property type="match status" value="1"/>
</dbReference>
<dbReference type="PANTHER" id="PTHR32215:SF0">
    <property type="entry name" value="CILIA- AND FLAGELLA-ASSOCIATED PROTEIN 57"/>
    <property type="match status" value="1"/>
</dbReference>